<sequence>KGTLSGRAFCACITNEDYYKSLFNMSDEFESDLLQNYENELCKHLTRPSIPKNYGEVPSVRSDIQETVIVVPSEEFNSQQLEVEYEKEFEDESGEEFEDESKDECKDEFEN</sequence>
<gene>
    <name evidence="2" type="ORF">EJD97_003371</name>
</gene>
<feature type="region of interest" description="Disordered" evidence="1">
    <location>
        <begin position="85"/>
        <end position="111"/>
    </location>
</feature>
<evidence type="ECO:0000313" key="2">
    <source>
        <dbReference type="EMBL" id="TMW98872.1"/>
    </source>
</evidence>
<dbReference type="EMBL" id="RXGB01001453">
    <property type="protein sequence ID" value="TMW98872.1"/>
    <property type="molecule type" value="Genomic_DNA"/>
</dbReference>
<organism evidence="2">
    <name type="scientific">Solanum chilense</name>
    <name type="common">Tomato</name>
    <name type="synonym">Lycopersicon chilense</name>
    <dbReference type="NCBI Taxonomy" id="4083"/>
    <lineage>
        <taxon>Eukaryota</taxon>
        <taxon>Viridiplantae</taxon>
        <taxon>Streptophyta</taxon>
        <taxon>Embryophyta</taxon>
        <taxon>Tracheophyta</taxon>
        <taxon>Spermatophyta</taxon>
        <taxon>Magnoliopsida</taxon>
        <taxon>eudicotyledons</taxon>
        <taxon>Gunneridae</taxon>
        <taxon>Pentapetalae</taxon>
        <taxon>asterids</taxon>
        <taxon>lamiids</taxon>
        <taxon>Solanales</taxon>
        <taxon>Solanaceae</taxon>
        <taxon>Solanoideae</taxon>
        <taxon>Solaneae</taxon>
        <taxon>Solanum</taxon>
        <taxon>Solanum subgen. Lycopersicon</taxon>
    </lineage>
</organism>
<comment type="caution">
    <text evidence="2">The sequence shown here is derived from an EMBL/GenBank/DDBJ whole genome shotgun (WGS) entry which is preliminary data.</text>
</comment>
<name>A0A6N2BTQ3_SOLCI</name>
<dbReference type="AlphaFoldDB" id="A0A6N2BTQ3"/>
<feature type="non-terminal residue" evidence="2">
    <location>
        <position position="1"/>
    </location>
</feature>
<reference evidence="2" key="1">
    <citation type="submission" date="2019-05" db="EMBL/GenBank/DDBJ databases">
        <title>The de novo reference genome and transcriptome assemblies of the wild tomato species Solanum chilense.</title>
        <authorList>
            <person name="Stam R."/>
            <person name="Nosenko T."/>
            <person name="Hoerger A.C."/>
            <person name="Stephan W."/>
            <person name="Seidel M.A."/>
            <person name="Kuhn J.M.M."/>
            <person name="Haberer G."/>
            <person name="Tellier A."/>
        </authorList>
    </citation>
    <scope>NUCLEOTIDE SEQUENCE</scope>
    <source>
        <tissue evidence="2">Mature leaves</tissue>
    </source>
</reference>
<proteinExistence type="predicted"/>
<evidence type="ECO:0000256" key="1">
    <source>
        <dbReference type="SAM" id="MobiDB-lite"/>
    </source>
</evidence>
<protein>
    <submittedName>
        <fullName evidence="2">Uncharacterized protein</fullName>
    </submittedName>
</protein>
<accession>A0A6N2BTQ3</accession>